<evidence type="ECO:0000313" key="2">
    <source>
        <dbReference type="Proteomes" id="UP001148838"/>
    </source>
</evidence>
<name>A0ABQ8SMR7_PERAM</name>
<dbReference type="EMBL" id="JAJSOF020000025">
    <property type="protein sequence ID" value="KAJ4434987.1"/>
    <property type="molecule type" value="Genomic_DNA"/>
</dbReference>
<evidence type="ECO:0000313" key="1">
    <source>
        <dbReference type="EMBL" id="KAJ4434987.1"/>
    </source>
</evidence>
<organism evidence="1 2">
    <name type="scientific">Periplaneta americana</name>
    <name type="common">American cockroach</name>
    <name type="synonym">Blatta americana</name>
    <dbReference type="NCBI Taxonomy" id="6978"/>
    <lineage>
        <taxon>Eukaryota</taxon>
        <taxon>Metazoa</taxon>
        <taxon>Ecdysozoa</taxon>
        <taxon>Arthropoda</taxon>
        <taxon>Hexapoda</taxon>
        <taxon>Insecta</taxon>
        <taxon>Pterygota</taxon>
        <taxon>Neoptera</taxon>
        <taxon>Polyneoptera</taxon>
        <taxon>Dictyoptera</taxon>
        <taxon>Blattodea</taxon>
        <taxon>Blattoidea</taxon>
        <taxon>Blattidae</taxon>
        <taxon>Blattinae</taxon>
        <taxon>Periplaneta</taxon>
    </lineage>
</organism>
<proteinExistence type="predicted"/>
<dbReference type="Proteomes" id="UP001148838">
    <property type="component" value="Unassembled WGS sequence"/>
</dbReference>
<gene>
    <name evidence="1" type="ORF">ANN_23559</name>
</gene>
<sequence length="92" mass="9992">MAGLCEGGNEPPGSLKAKLLNIYRPLFQQSYPLPQSALPRGALGVADCRIWRVMPNLGIIGTSVQILTKFFPYFKKSPVNPDSTAPTELCCP</sequence>
<accession>A0ABQ8SMR7</accession>
<protein>
    <submittedName>
        <fullName evidence="1">Uncharacterized protein</fullName>
    </submittedName>
</protein>
<keyword evidence="2" id="KW-1185">Reference proteome</keyword>
<comment type="caution">
    <text evidence="1">The sequence shown here is derived from an EMBL/GenBank/DDBJ whole genome shotgun (WGS) entry which is preliminary data.</text>
</comment>
<reference evidence="1 2" key="1">
    <citation type="journal article" date="2022" name="Allergy">
        <title>Genome assembly and annotation of Periplaneta americana reveal a comprehensive cockroach allergen profile.</title>
        <authorList>
            <person name="Wang L."/>
            <person name="Xiong Q."/>
            <person name="Saelim N."/>
            <person name="Wang L."/>
            <person name="Nong W."/>
            <person name="Wan A.T."/>
            <person name="Shi M."/>
            <person name="Liu X."/>
            <person name="Cao Q."/>
            <person name="Hui J.H.L."/>
            <person name="Sookrung N."/>
            <person name="Leung T.F."/>
            <person name="Tungtrongchitr A."/>
            <person name="Tsui S.K.W."/>
        </authorList>
    </citation>
    <scope>NUCLEOTIDE SEQUENCE [LARGE SCALE GENOMIC DNA]</scope>
    <source>
        <strain evidence="1">PWHHKU_190912</strain>
    </source>
</reference>